<dbReference type="EMBL" id="QGMK01000844">
    <property type="protein sequence ID" value="TVY78114.1"/>
    <property type="molecule type" value="Genomic_DNA"/>
</dbReference>
<evidence type="ECO:0000313" key="4">
    <source>
        <dbReference type="Proteomes" id="UP000469558"/>
    </source>
</evidence>
<dbReference type="GO" id="GO:0006487">
    <property type="term" value="P:protein N-linked glycosylation"/>
    <property type="evidence" value="ECO:0007669"/>
    <property type="project" value="TreeGrafter"/>
</dbReference>
<sequence length="368" mass="41329">MLGSPKMKRWSYSNKSFLLSAIISIYLIIIFTYRYKTNAPFYQPYVYSIPSPAQSIPEEFAPIEEVFEDANLPMLKTPSPTSSLSSVSSPFSAENWATAVASKPPLPDQIPAKIWQSYGPKGIGDESQEWMKDCLAKNPAYSHEYLTDESAEEYVQQHYASRPDIIHVYTALQIPILRADLLRYLILYEEGGLWLDMDISCEDVPINDWIPGEYKDQTALVVGLEFDGLNWESDGTLHSQVTNWAVMSKPRVSHMIVVIEDCLDSINDLAKEHGVRIEGLTLDMIPQIVDLTGPKRMTWSILKSLGSELAQEIGDKEIGGLLAPKLIGDVLVLPANSWAAVNNNYPKDQGPMLATHHYFGSWTPEDER</sequence>
<evidence type="ECO:0000256" key="2">
    <source>
        <dbReference type="SAM" id="Phobius"/>
    </source>
</evidence>
<keyword evidence="2" id="KW-0812">Transmembrane</keyword>
<gene>
    <name evidence="3" type="primary">OCH1_3</name>
    <name evidence="3" type="ORF">LSUE1_G007384</name>
</gene>
<organism evidence="3 4">
    <name type="scientific">Lachnellula suecica</name>
    <dbReference type="NCBI Taxonomy" id="602035"/>
    <lineage>
        <taxon>Eukaryota</taxon>
        <taxon>Fungi</taxon>
        <taxon>Dikarya</taxon>
        <taxon>Ascomycota</taxon>
        <taxon>Pezizomycotina</taxon>
        <taxon>Leotiomycetes</taxon>
        <taxon>Helotiales</taxon>
        <taxon>Lachnaceae</taxon>
        <taxon>Lachnellula</taxon>
    </lineage>
</organism>
<dbReference type="SUPFAM" id="SSF53448">
    <property type="entry name" value="Nucleotide-diphospho-sugar transferases"/>
    <property type="match status" value="1"/>
</dbReference>
<keyword evidence="2" id="KW-0472">Membrane</keyword>
<dbReference type="Proteomes" id="UP000469558">
    <property type="component" value="Unassembled WGS sequence"/>
</dbReference>
<dbReference type="Gene3D" id="3.90.550.20">
    <property type="match status" value="1"/>
</dbReference>
<dbReference type="PANTHER" id="PTHR31834:SF8">
    <property type="entry name" value="TRANSFERASE, PUTATIVE (AFU_ORTHOLOGUE AFUA_6G14040)-RELATED"/>
    <property type="match status" value="1"/>
</dbReference>
<dbReference type="InterPro" id="IPR029044">
    <property type="entry name" value="Nucleotide-diphossugar_trans"/>
</dbReference>
<comment type="similarity">
    <text evidence="1">Belongs to the glycosyltransferase 32 family.</text>
</comment>
<comment type="caution">
    <text evidence="3">The sequence shown here is derived from an EMBL/GenBank/DDBJ whole genome shotgun (WGS) entry which is preliminary data.</text>
</comment>
<dbReference type="AlphaFoldDB" id="A0A8T9C2A6"/>
<dbReference type="InterPro" id="IPR007577">
    <property type="entry name" value="GlycoTrfase_DXD_sugar-bd_CS"/>
</dbReference>
<name>A0A8T9C2A6_9HELO</name>
<keyword evidence="2" id="KW-1133">Transmembrane helix</keyword>
<accession>A0A8T9C2A6</accession>
<dbReference type="OrthoDB" id="409543at2759"/>
<reference evidence="3 4" key="1">
    <citation type="submission" date="2018-05" db="EMBL/GenBank/DDBJ databases">
        <title>Genome sequencing and assembly of the regulated plant pathogen Lachnellula willkommii and related sister species for the development of diagnostic species identification markers.</title>
        <authorList>
            <person name="Giroux E."/>
            <person name="Bilodeau G."/>
        </authorList>
    </citation>
    <scope>NUCLEOTIDE SEQUENCE [LARGE SCALE GENOMIC DNA]</scope>
    <source>
        <strain evidence="3 4">CBS 268.59</strain>
    </source>
</reference>
<dbReference type="PANTHER" id="PTHR31834">
    <property type="entry name" value="INITIATION-SPECIFIC ALPHA-1,6-MANNOSYLTRANSFERASE"/>
    <property type="match status" value="1"/>
</dbReference>
<proteinExistence type="inferred from homology"/>
<evidence type="ECO:0000256" key="1">
    <source>
        <dbReference type="ARBA" id="ARBA00009003"/>
    </source>
</evidence>
<dbReference type="GO" id="GO:0000136">
    <property type="term" value="C:mannan polymerase complex"/>
    <property type="evidence" value="ECO:0007669"/>
    <property type="project" value="TreeGrafter"/>
</dbReference>
<dbReference type="Pfam" id="PF04488">
    <property type="entry name" value="Gly_transf_sug"/>
    <property type="match status" value="1"/>
</dbReference>
<dbReference type="InterPro" id="IPR039367">
    <property type="entry name" value="Och1-like"/>
</dbReference>
<feature type="transmembrane region" description="Helical" evidence="2">
    <location>
        <begin position="16"/>
        <end position="35"/>
    </location>
</feature>
<keyword evidence="4" id="KW-1185">Reference proteome</keyword>
<evidence type="ECO:0000313" key="3">
    <source>
        <dbReference type="EMBL" id="TVY78114.1"/>
    </source>
</evidence>
<protein>
    <submittedName>
        <fullName evidence="3">Initiation-specific alpha-1,6-mannosyltransferase</fullName>
    </submittedName>
</protein>
<dbReference type="GO" id="GO:0000009">
    <property type="term" value="F:alpha-1,6-mannosyltransferase activity"/>
    <property type="evidence" value="ECO:0007669"/>
    <property type="project" value="InterPro"/>
</dbReference>